<protein>
    <submittedName>
        <fullName evidence="1">Uncharacterized protein</fullName>
    </submittedName>
</protein>
<dbReference type="EMBL" id="ML735262">
    <property type="protein sequence ID" value="KAE8389721.1"/>
    <property type="molecule type" value="Genomic_DNA"/>
</dbReference>
<dbReference type="AlphaFoldDB" id="A0A5N7C6I0"/>
<proteinExistence type="predicted"/>
<name>A0A5N7C6I0_PETAA</name>
<sequence length="184" mass="20900">MAWISEVSSVDSFRPPSIPYHRLDIVSLIVPNLYPSHTVPCLMGISSYVVYCTSSYHLTESEVEKGTLKTISIASADSIYTRSSRSMIPPPISKYKIKSPGMILLQQQGKRTSLLICTTCNEFCWSSLSYPRKVGKWSSSLPICLHTIDLCWILTKFERAVSLTPYTTFYIWNTSIENFILQRL</sequence>
<reference evidence="1" key="1">
    <citation type="submission" date="2019-04" db="EMBL/GenBank/DDBJ databases">
        <title>Friends and foes A comparative genomics studyof 23 Aspergillus species from section Flavi.</title>
        <authorList>
            <consortium name="DOE Joint Genome Institute"/>
            <person name="Kjaerbolling I."/>
            <person name="Vesth T."/>
            <person name="Frisvad J.C."/>
            <person name="Nybo J.L."/>
            <person name="Theobald S."/>
            <person name="Kildgaard S."/>
            <person name="Isbrandt T."/>
            <person name="Kuo A."/>
            <person name="Sato A."/>
            <person name="Lyhne E.K."/>
            <person name="Kogle M.E."/>
            <person name="Wiebenga A."/>
            <person name="Kun R.S."/>
            <person name="Lubbers R.J."/>
            <person name="Makela M.R."/>
            <person name="Barry K."/>
            <person name="Chovatia M."/>
            <person name="Clum A."/>
            <person name="Daum C."/>
            <person name="Haridas S."/>
            <person name="He G."/>
            <person name="LaButti K."/>
            <person name="Lipzen A."/>
            <person name="Mondo S."/>
            <person name="Riley R."/>
            <person name="Salamov A."/>
            <person name="Simmons B.A."/>
            <person name="Magnuson J.K."/>
            <person name="Henrissat B."/>
            <person name="Mortensen U.H."/>
            <person name="Larsen T.O."/>
            <person name="Devries R.P."/>
            <person name="Grigoriev I.V."/>
            <person name="Machida M."/>
            <person name="Baker S.E."/>
            <person name="Andersen M.R."/>
        </authorList>
    </citation>
    <scope>NUCLEOTIDE SEQUENCE [LARGE SCALE GENOMIC DNA]</scope>
    <source>
        <strain evidence="1">IBT 14317</strain>
    </source>
</reference>
<accession>A0A5N7C6I0</accession>
<organism evidence="1">
    <name type="scientific">Petromyces alliaceus</name>
    <name type="common">Aspergillus alliaceus</name>
    <dbReference type="NCBI Taxonomy" id="209559"/>
    <lineage>
        <taxon>Eukaryota</taxon>
        <taxon>Fungi</taxon>
        <taxon>Dikarya</taxon>
        <taxon>Ascomycota</taxon>
        <taxon>Pezizomycotina</taxon>
        <taxon>Eurotiomycetes</taxon>
        <taxon>Eurotiomycetidae</taxon>
        <taxon>Eurotiales</taxon>
        <taxon>Aspergillaceae</taxon>
        <taxon>Aspergillus</taxon>
        <taxon>Aspergillus subgen. Circumdati</taxon>
    </lineage>
</organism>
<evidence type="ECO:0000313" key="1">
    <source>
        <dbReference type="EMBL" id="KAE8389721.1"/>
    </source>
</evidence>
<dbReference type="Proteomes" id="UP000326877">
    <property type="component" value="Unassembled WGS sequence"/>
</dbReference>
<gene>
    <name evidence="1" type="ORF">BDV23DRAFT_94316</name>
</gene>